<gene>
    <name evidence="2" type="ORF">Tci_060128</name>
</gene>
<name>A0A6L2NPS4_TANCI</name>
<feature type="region of interest" description="Disordered" evidence="1">
    <location>
        <begin position="156"/>
        <end position="180"/>
    </location>
</feature>
<evidence type="ECO:0000256" key="1">
    <source>
        <dbReference type="SAM" id="MobiDB-lite"/>
    </source>
</evidence>
<feature type="compositionally biased region" description="Basic and acidic residues" evidence="1">
    <location>
        <begin position="158"/>
        <end position="180"/>
    </location>
</feature>
<reference evidence="2" key="1">
    <citation type="journal article" date="2019" name="Sci. Rep.">
        <title>Draft genome of Tanacetum cinerariifolium, the natural source of mosquito coil.</title>
        <authorList>
            <person name="Yamashiro T."/>
            <person name="Shiraishi A."/>
            <person name="Satake H."/>
            <person name="Nakayama K."/>
        </authorList>
    </citation>
    <scope>NUCLEOTIDE SEQUENCE</scope>
</reference>
<protein>
    <recommendedName>
        <fullName evidence="3">Reverse transcriptase domain-containing protein</fullName>
    </recommendedName>
</protein>
<comment type="caution">
    <text evidence="2">The sequence shown here is derived from an EMBL/GenBank/DDBJ whole genome shotgun (WGS) entry which is preliminary data.</text>
</comment>
<accession>A0A6L2NPS4</accession>
<dbReference type="EMBL" id="BKCJ010009686">
    <property type="protein sequence ID" value="GEU88150.1"/>
    <property type="molecule type" value="Genomic_DNA"/>
</dbReference>
<organism evidence="2">
    <name type="scientific">Tanacetum cinerariifolium</name>
    <name type="common">Dalmatian daisy</name>
    <name type="synonym">Chrysanthemum cinerariifolium</name>
    <dbReference type="NCBI Taxonomy" id="118510"/>
    <lineage>
        <taxon>Eukaryota</taxon>
        <taxon>Viridiplantae</taxon>
        <taxon>Streptophyta</taxon>
        <taxon>Embryophyta</taxon>
        <taxon>Tracheophyta</taxon>
        <taxon>Spermatophyta</taxon>
        <taxon>Magnoliopsida</taxon>
        <taxon>eudicotyledons</taxon>
        <taxon>Gunneridae</taxon>
        <taxon>Pentapetalae</taxon>
        <taxon>asterids</taxon>
        <taxon>campanulids</taxon>
        <taxon>Asterales</taxon>
        <taxon>Asteraceae</taxon>
        <taxon>Asteroideae</taxon>
        <taxon>Anthemideae</taxon>
        <taxon>Anthemidinae</taxon>
        <taxon>Tanacetum</taxon>
    </lineage>
</organism>
<sequence>MRRRMKELRLQGIATRLNYSSDDVDEEWEMEAPPRFQTQPLKEMEGQTMQGIPPLLAAHLSKTERRNRTMSPREALIAHRIPTHGAYHPNQQLYTIKELHEDQRIAGFVYGVKLKSVVKFISTELPKSYDELMEKTYSWLQAGETTSEGKIINFMDSSTRDKTQKGRPWEGSRKKNKDKRDRFSLYKEPNLRILQSLAKSPREILVTKKVGKIFMKPPKMVSNTRDTSKYCEFHQDYGYDTNACIELKHQIEEVVKSGKLAHLIKRIRKGRAKQTYYNAPLRKEDVMS</sequence>
<dbReference type="AlphaFoldDB" id="A0A6L2NPS4"/>
<proteinExistence type="predicted"/>
<evidence type="ECO:0008006" key="3">
    <source>
        <dbReference type="Google" id="ProtNLM"/>
    </source>
</evidence>
<evidence type="ECO:0000313" key="2">
    <source>
        <dbReference type="EMBL" id="GEU88150.1"/>
    </source>
</evidence>